<proteinExistence type="predicted"/>
<evidence type="ECO:0000313" key="3">
    <source>
        <dbReference type="Proteomes" id="UP000794436"/>
    </source>
</evidence>
<evidence type="ECO:0008006" key="4">
    <source>
        <dbReference type="Google" id="ProtNLM"/>
    </source>
</evidence>
<name>A0A8K1FD06_PYTOL</name>
<feature type="region of interest" description="Disordered" evidence="1">
    <location>
        <begin position="1"/>
        <end position="67"/>
    </location>
</feature>
<accession>A0A8K1FD06</accession>
<dbReference type="AlphaFoldDB" id="A0A8K1FD06"/>
<evidence type="ECO:0000313" key="2">
    <source>
        <dbReference type="EMBL" id="TMW57811.1"/>
    </source>
</evidence>
<reference evidence="2" key="1">
    <citation type="submission" date="2019-03" db="EMBL/GenBank/DDBJ databases">
        <title>Long read genome sequence of the mycoparasitic Pythium oligandrum ATCC 38472 isolated from sugarbeet rhizosphere.</title>
        <authorList>
            <person name="Gaulin E."/>
        </authorList>
    </citation>
    <scope>NUCLEOTIDE SEQUENCE</scope>
    <source>
        <strain evidence="2">ATCC 38472_TT</strain>
    </source>
</reference>
<dbReference type="EMBL" id="SPLM01000114">
    <property type="protein sequence ID" value="TMW57811.1"/>
    <property type="molecule type" value="Genomic_DNA"/>
</dbReference>
<evidence type="ECO:0000256" key="1">
    <source>
        <dbReference type="SAM" id="MobiDB-lite"/>
    </source>
</evidence>
<dbReference type="Proteomes" id="UP000794436">
    <property type="component" value="Unassembled WGS sequence"/>
</dbReference>
<protein>
    <recommendedName>
        <fullName evidence="4">BZIP domain-containing protein</fullName>
    </recommendedName>
</protein>
<sequence length="328" mass="37186">MTTWQPLPASMGEHQASPAMHRVGSDPRLASPPNTSVVVVKEATVAPRPKSRPRRTKSNSQRAKEFRAKRSKYVTDLEVSVASLRAQVLELDWTKSLQTQRLLQSRLDDTGSIAKLVREYFNMFARNVRDAYNSIGTRSASYQESFIRQIMDQSCAVGDSFGPEASLAQWRLYSTSHDNIQSELQRVVVTGGEEYARVEMHSWMSGRISRNTFRLMFPTALHREDLVAKFLHREVKYQWITYYDFNQEGKIINEIASLDLVESLLNSGFPFEDVAALMETSVVTPLSEIPLPADSETVMNPPPAVDSKLRMDFLLCTEDDAPMEEDSR</sequence>
<keyword evidence="3" id="KW-1185">Reference proteome</keyword>
<comment type="caution">
    <text evidence="2">The sequence shown here is derived from an EMBL/GenBank/DDBJ whole genome shotgun (WGS) entry which is preliminary data.</text>
</comment>
<organism evidence="2 3">
    <name type="scientific">Pythium oligandrum</name>
    <name type="common">Mycoparasitic fungus</name>
    <dbReference type="NCBI Taxonomy" id="41045"/>
    <lineage>
        <taxon>Eukaryota</taxon>
        <taxon>Sar</taxon>
        <taxon>Stramenopiles</taxon>
        <taxon>Oomycota</taxon>
        <taxon>Peronosporomycetes</taxon>
        <taxon>Pythiales</taxon>
        <taxon>Pythiaceae</taxon>
        <taxon>Pythium</taxon>
    </lineage>
</organism>
<gene>
    <name evidence="2" type="ORF">Poli38472_014414</name>
</gene>